<evidence type="ECO:0000313" key="1">
    <source>
        <dbReference type="EMBL" id="KAF4093673.1"/>
    </source>
</evidence>
<accession>A0A7J6BEX2</accession>
<gene>
    <name evidence="1" type="ORF">AMELA_G00004360</name>
</gene>
<comment type="caution">
    <text evidence="1">The sequence shown here is derived from an EMBL/GenBank/DDBJ whole genome shotgun (WGS) entry which is preliminary data.</text>
</comment>
<dbReference type="EMBL" id="JAAGNN010000001">
    <property type="protein sequence ID" value="KAF4093673.1"/>
    <property type="molecule type" value="Genomic_DNA"/>
</dbReference>
<dbReference type="Proteomes" id="UP000593565">
    <property type="component" value="Unassembled WGS sequence"/>
</dbReference>
<dbReference type="AlphaFoldDB" id="A0A7J6BEX2"/>
<evidence type="ECO:0000313" key="2">
    <source>
        <dbReference type="Proteomes" id="UP000593565"/>
    </source>
</evidence>
<sequence>MWFLDVPIPRDWHRFPGKPLTRKSRRLRVYWRVHTAEDQSERAALRERSSVKCAAQADAPTLKPILGKRFAVPCFSIGVHSWSSRDGATCAFTAEFSA</sequence>
<proteinExistence type="predicted"/>
<reference evidence="1 2" key="1">
    <citation type="submission" date="2020-02" db="EMBL/GenBank/DDBJ databases">
        <title>A chromosome-scale genome assembly of the black bullhead catfish (Ameiurus melas).</title>
        <authorList>
            <person name="Wen M."/>
            <person name="Zham M."/>
            <person name="Cabau C."/>
            <person name="Klopp C."/>
            <person name="Donnadieu C."/>
            <person name="Roques C."/>
            <person name="Bouchez O."/>
            <person name="Lampietro C."/>
            <person name="Jouanno E."/>
            <person name="Herpin A."/>
            <person name="Louis A."/>
            <person name="Berthelot C."/>
            <person name="Parey E."/>
            <person name="Roest-Crollius H."/>
            <person name="Braasch I."/>
            <person name="Postlethwait J."/>
            <person name="Robinson-Rechavi M."/>
            <person name="Echchiki A."/>
            <person name="Begum T."/>
            <person name="Montfort J."/>
            <person name="Schartl M."/>
            <person name="Bobe J."/>
            <person name="Guiguen Y."/>
        </authorList>
    </citation>
    <scope>NUCLEOTIDE SEQUENCE [LARGE SCALE GENOMIC DNA]</scope>
    <source>
        <strain evidence="1">M_S1</strain>
        <tissue evidence="1">Blood</tissue>
    </source>
</reference>
<keyword evidence="2" id="KW-1185">Reference proteome</keyword>
<organism evidence="1 2">
    <name type="scientific">Ameiurus melas</name>
    <name type="common">Black bullhead</name>
    <name type="synonym">Silurus melas</name>
    <dbReference type="NCBI Taxonomy" id="219545"/>
    <lineage>
        <taxon>Eukaryota</taxon>
        <taxon>Metazoa</taxon>
        <taxon>Chordata</taxon>
        <taxon>Craniata</taxon>
        <taxon>Vertebrata</taxon>
        <taxon>Euteleostomi</taxon>
        <taxon>Actinopterygii</taxon>
        <taxon>Neopterygii</taxon>
        <taxon>Teleostei</taxon>
        <taxon>Ostariophysi</taxon>
        <taxon>Siluriformes</taxon>
        <taxon>Ictaluridae</taxon>
        <taxon>Ameiurus</taxon>
    </lineage>
</organism>
<protein>
    <submittedName>
        <fullName evidence="1">Uncharacterized protein</fullName>
    </submittedName>
</protein>
<name>A0A7J6BEX2_AMEME</name>